<protein>
    <submittedName>
        <fullName evidence="1">Uncharacterized protein</fullName>
    </submittedName>
</protein>
<sequence>MTITASSLSNVLAELALLQHQVTEARTGLAALKGEPGATS</sequence>
<comment type="caution">
    <text evidence="1">The sequence shown here is derived from an EMBL/GenBank/DDBJ whole genome shotgun (WGS) entry which is preliminary data.</text>
</comment>
<dbReference type="Proteomes" id="UP000027178">
    <property type="component" value="Unassembled WGS sequence"/>
</dbReference>
<gene>
    <name evidence="1" type="ORF">KCH_41980</name>
</gene>
<reference evidence="1 2" key="1">
    <citation type="submission" date="2014-05" db="EMBL/GenBank/DDBJ databases">
        <title>Draft Genome Sequence of Kitasatospora cheerisanensis KCTC 2395.</title>
        <authorList>
            <person name="Nam D.H."/>
        </authorList>
    </citation>
    <scope>NUCLEOTIDE SEQUENCE [LARGE SCALE GENOMIC DNA]</scope>
    <source>
        <strain evidence="1 2">KCTC 2395</strain>
    </source>
</reference>
<evidence type="ECO:0000313" key="2">
    <source>
        <dbReference type="Proteomes" id="UP000027178"/>
    </source>
</evidence>
<dbReference type="RefSeq" id="WP_279635888.1">
    <property type="nucleotide sequence ID" value="NZ_KK853997.1"/>
</dbReference>
<name>A0A066YT29_9ACTN</name>
<proteinExistence type="predicted"/>
<dbReference type="HOGENOM" id="CLU_3291039_0_0_11"/>
<accession>A0A066YT29</accession>
<dbReference type="AlphaFoldDB" id="A0A066YT29"/>
<organism evidence="1 2">
    <name type="scientific">Kitasatospora cheerisanensis KCTC 2395</name>
    <dbReference type="NCBI Taxonomy" id="1348663"/>
    <lineage>
        <taxon>Bacteria</taxon>
        <taxon>Bacillati</taxon>
        <taxon>Actinomycetota</taxon>
        <taxon>Actinomycetes</taxon>
        <taxon>Kitasatosporales</taxon>
        <taxon>Streptomycetaceae</taxon>
        <taxon>Kitasatospora</taxon>
    </lineage>
</organism>
<evidence type="ECO:0000313" key="1">
    <source>
        <dbReference type="EMBL" id="KDN84407.1"/>
    </source>
</evidence>
<keyword evidence="2" id="KW-1185">Reference proteome</keyword>
<dbReference type="EMBL" id="JNBY01000093">
    <property type="protein sequence ID" value="KDN84407.1"/>
    <property type="molecule type" value="Genomic_DNA"/>
</dbReference>
<dbReference type="PATRIC" id="fig|1348663.4.peg.4048"/>